<feature type="compositionally biased region" description="Polar residues" evidence="1">
    <location>
        <begin position="1405"/>
        <end position="1418"/>
    </location>
</feature>
<dbReference type="Pfam" id="PF01607">
    <property type="entry name" value="CBM_14"/>
    <property type="match status" value="1"/>
</dbReference>
<feature type="compositionally biased region" description="Low complexity" evidence="1">
    <location>
        <begin position="1539"/>
        <end position="1555"/>
    </location>
</feature>
<feature type="region of interest" description="Disordered" evidence="1">
    <location>
        <begin position="166"/>
        <end position="185"/>
    </location>
</feature>
<name>A0A8X6H9K9_TRICU</name>
<dbReference type="InterPro" id="IPR036508">
    <property type="entry name" value="Chitin-bd_dom_sf"/>
</dbReference>
<protein>
    <recommendedName>
        <fullName evidence="2">Chitin-binding type-2 domain-containing protein</fullName>
    </recommendedName>
</protein>
<proteinExistence type="predicted"/>
<organism evidence="3 4">
    <name type="scientific">Trichonephila clavata</name>
    <name type="common">Joro spider</name>
    <name type="synonym">Nephila clavata</name>
    <dbReference type="NCBI Taxonomy" id="2740835"/>
    <lineage>
        <taxon>Eukaryota</taxon>
        <taxon>Metazoa</taxon>
        <taxon>Ecdysozoa</taxon>
        <taxon>Arthropoda</taxon>
        <taxon>Chelicerata</taxon>
        <taxon>Arachnida</taxon>
        <taxon>Araneae</taxon>
        <taxon>Araneomorphae</taxon>
        <taxon>Entelegynae</taxon>
        <taxon>Araneoidea</taxon>
        <taxon>Nephilidae</taxon>
        <taxon>Trichonephila</taxon>
    </lineage>
</organism>
<dbReference type="SUPFAM" id="SSF57625">
    <property type="entry name" value="Invertebrate chitin-binding proteins"/>
    <property type="match status" value="1"/>
</dbReference>
<dbReference type="InterPro" id="IPR002557">
    <property type="entry name" value="Chitin-bd_dom"/>
</dbReference>
<feature type="compositionally biased region" description="Basic and acidic residues" evidence="1">
    <location>
        <begin position="1751"/>
        <end position="1768"/>
    </location>
</feature>
<feature type="compositionally biased region" description="Polar residues" evidence="1">
    <location>
        <begin position="1516"/>
        <end position="1530"/>
    </location>
</feature>
<feature type="compositionally biased region" description="Basic and acidic residues" evidence="1">
    <location>
        <begin position="1804"/>
        <end position="1818"/>
    </location>
</feature>
<dbReference type="Proteomes" id="UP000887116">
    <property type="component" value="Unassembled WGS sequence"/>
</dbReference>
<evidence type="ECO:0000259" key="2">
    <source>
        <dbReference type="PROSITE" id="PS50940"/>
    </source>
</evidence>
<feature type="compositionally biased region" description="Polar residues" evidence="1">
    <location>
        <begin position="1596"/>
        <end position="1605"/>
    </location>
</feature>
<feature type="compositionally biased region" description="Pro residues" evidence="1">
    <location>
        <begin position="1457"/>
        <end position="1470"/>
    </location>
</feature>
<feature type="compositionally biased region" description="Polar residues" evidence="1">
    <location>
        <begin position="175"/>
        <end position="185"/>
    </location>
</feature>
<evidence type="ECO:0000256" key="1">
    <source>
        <dbReference type="SAM" id="MobiDB-lite"/>
    </source>
</evidence>
<feature type="region of interest" description="Disordered" evidence="1">
    <location>
        <begin position="306"/>
        <end position="414"/>
    </location>
</feature>
<feature type="compositionally biased region" description="Low complexity" evidence="1">
    <location>
        <begin position="363"/>
        <end position="379"/>
    </location>
</feature>
<feature type="compositionally biased region" description="Basic residues" evidence="1">
    <location>
        <begin position="1567"/>
        <end position="1582"/>
    </location>
</feature>
<dbReference type="OrthoDB" id="6432782at2759"/>
<accession>A0A8X6H9K9</accession>
<feature type="domain" description="Chitin-binding type-2" evidence="2">
    <location>
        <begin position="75"/>
        <end position="135"/>
    </location>
</feature>
<feature type="region of interest" description="Disordered" evidence="1">
    <location>
        <begin position="550"/>
        <end position="586"/>
    </location>
</feature>
<feature type="compositionally biased region" description="Basic and acidic residues" evidence="1">
    <location>
        <begin position="569"/>
        <end position="586"/>
    </location>
</feature>
<feature type="region of interest" description="Disordered" evidence="1">
    <location>
        <begin position="422"/>
        <end position="441"/>
    </location>
</feature>
<feature type="region of interest" description="Disordered" evidence="1">
    <location>
        <begin position="1903"/>
        <end position="1965"/>
    </location>
</feature>
<feature type="compositionally biased region" description="Basic residues" evidence="1">
    <location>
        <begin position="1428"/>
        <end position="1440"/>
    </location>
</feature>
<dbReference type="GO" id="GO:0005576">
    <property type="term" value="C:extracellular region"/>
    <property type="evidence" value="ECO:0007669"/>
    <property type="project" value="InterPro"/>
</dbReference>
<dbReference type="EMBL" id="BMAO01017796">
    <property type="protein sequence ID" value="GFR18498.1"/>
    <property type="molecule type" value="Genomic_DNA"/>
</dbReference>
<dbReference type="GO" id="GO:0008061">
    <property type="term" value="F:chitin binding"/>
    <property type="evidence" value="ECO:0007669"/>
    <property type="project" value="InterPro"/>
</dbReference>
<feature type="region of interest" description="Disordered" evidence="1">
    <location>
        <begin position="630"/>
        <end position="671"/>
    </location>
</feature>
<comment type="caution">
    <text evidence="3">The sequence shown here is derived from an EMBL/GenBank/DDBJ whole genome shotgun (WGS) entry which is preliminary data.</text>
</comment>
<feature type="compositionally biased region" description="Low complexity" evidence="1">
    <location>
        <begin position="228"/>
        <end position="243"/>
    </location>
</feature>
<feature type="compositionally biased region" description="Basic and acidic residues" evidence="1">
    <location>
        <begin position="380"/>
        <end position="389"/>
    </location>
</feature>
<feature type="compositionally biased region" description="Basic residues" evidence="1">
    <location>
        <begin position="1786"/>
        <end position="1798"/>
    </location>
</feature>
<dbReference type="PROSITE" id="PS50940">
    <property type="entry name" value="CHIT_BIND_II"/>
    <property type="match status" value="1"/>
</dbReference>
<evidence type="ECO:0000313" key="3">
    <source>
        <dbReference type="EMBL" id="GFR18498.1"/>
    </source>
</evidence>
<feature type="region of interest" description="Disordered" evidence="1">
    <location>
        <begin position="228"/>
        <end position="252"/>
    </location>
</feature>
<sequence length="2009" mass="225834">MLKKLTKIAISLLGNYTTEGNSEYYVTLLLARGVYGAETNFKRGTSSPWFPSGPPPTKLPTETPEAVKKLLPRVTFDCKGKTGYFPDSKFDCEVFHYCKPDGTRNTFLCPTNSLFNQLSMVCEEKSALNSRICKEGSIGHKKEKLSPTKNSFKTNPKSSIKKKYAEEISKHHRTSSSPPFDNAKTSFRNNKALEELLSYGQHQPLAYGEDGFSYNGDLVKMSTSIAKSSKATPTKSSTSRTPAIATQKPSTPKYSKLESVTIGKEILEPSKSVVDDVSIEYDAIEGRKSRKLKRVGRVLDVESVPRLEPKATGKNRDAPSPVNRRVGRVLEAEVTRHQHKGKRSHVSVRSPSETPPPDDIMRSTTPSSTTKSTTLPSLFKSDRSKAKDFRSRRRNLNRRRKIPKNDETTTVANVELTEAPTTVQSVQQTKEETDEPSKYNYSRRKINSTRKISLDKDESLSWLGVSKSGKIEPYTLPPLPIPEDDQLETTTNTITKEEPVPQLKKRRPEKGGRTKNPWYKTTPIPGDDLAEIKFGEKISDMYHHHYANKQSDLTEDENKPEIKSNSPVPEHEDTSDRHPFELDPPIHERKVRGRYRNAKKYIDNIDSAHYSVPSVSDKFKLTKIEDLFPPPRAESRELKSTQQHETQQLYTSAEKPIASSEERTTESPFKTTRSYIRKFRTKIRGQQDEGQRWKLNKERRKKIEVGSTFSLHTAAPDEENRSVLQMPTTTQSTVTNSVLSRKELPKTPSLAHQHLLKLMNQFFAMSSTTSKDMTGRTSKTIEEIRVTPNYRASDDDMLYGSESAKDEIEELPPELLEVVDLLADQSEEDKKEDKSDSSHEIIKISGPITKEHLKQILSADAFNGDSRQKKTRKESVKNIVLVPSENKENMKETAEVAKFASLKLEPFLKQIASDKTSMTVIPVTPNPPRRRQPAVLTAKKIPVRVIYKDQLSQSTIQSKPRKPNVKIVRSLLPRPSLQIIQNGKLSPTRSYSQPHPKQQQLLHARRPLVLQPQSLYPPHPPPLPKKTLPFKIGFPFVNGNRPMTNLRYPSHRRKRSVLNRDRRQLRPNPRFFPFPRPVFPTFNPKFVPTFTPFRNIFPPNGMNAASSNLNSLTFPRFEAPKPQANAVPSMFKPPNAPAPVRHITQHGDQTVIVEEVPVPIHVEVPDPNFLRPVHSGSPPKNFMNPFPNNQIRTPSPPALQTPPLLQGFQGRFPVNNGFRPFGMPSNVRPPVLNYQPSIQYSHPLPPSIANPQGQVFALGVTNKPFVPGKPPPVRIPNGIPGITGPPSLGPFQHFDIHANTYPNFPYFQGAFTTPLTNEPVPGRLMYSGYKPPKSTEGTKLPRTSPHPTKPITKNADRRPPRPKPTQAYYSPKSPVQEPRVNYNAHHSGIKPSFKPIVRGAPREITQLNQPRANYNTGSPVLIEEPVPRRRRPSRKRRPRPRTTAIPPTIQATNEISPTPPPPEQIPPPPSDYTSIPLHREVPNSLQNTQEASKVVETSSHYPPAGYYGKDQLGQFFDSSAKSYNKASTPTAYGYNDLGESTSSAEVEESIASVSSEDPDQPAFGTRLRSKPRSSQNRKRKRQPIQSSTERTETRVRSNNVQGEARSNNKRVSDNSNKMPIRNRERDENRNDEKRHRVLQHRSRSSPIRQPEVHQFNNANGFYNVPSGLQDLVAPERPPQTDGRSTDMFGIPHPVIDRSIYSIRPQGASGDFNSNFFSVPSEVSKQQQSPLLSMNIKPIPESAREFFETALKESSKVKEAESSEKKEPEQNAARSPTEESKPQRNPSIRKVKKPKRKNRINPPKNNEEKHSSDVTKDKPQAVQEQRNTISKERTTTPATTTTTEPRPAYIPKHNSTSQNDVKEPSPVFKQRAPLLPKTLPDLSKSLLNGKIDIKKLNATISTSVSVSGAFPQQTNNNTSSEENNKRVFSSQNGGLSVVRSNPRKKKPKQKQSTQTNDAFGSNDDSNAKYDIAASVLDIIKATTETEKQSAGFYSTRYDNSGNSSPKASNS</sequence>
<feature type="region of interest" description="Disordered" evidence="1">
    <location>
        <begin position="708"/>
        <end position="740"/>
    </location>
</feature>
<feature type="region of interest" description="Disordered" evidence="1">
    <location>
        <begin position="1317"/>
        <end position="1649"/>
    </location>
</feature>
<gene>
    <name evidence="3" type="primary">AVEN_229163_1</name>
    <name evidence="3" type="ORF">TNCT_468401</name>
</gene>
<feature type="region of interest" description="Disordered" evidence="1">
    <location>
        <begin position="1986"/>
        <end position="2009"/>
    </location>
</feature>
<feature type="compositionally biased region" description="Basic and acidic residues" evidence="1">
    <location>
        <begin position="306"/>
        <end position="317"/>
    </location>
</feature>
<feature type="compositionally biased region" description="Polar residues" evidence="1">
    <location>
        <begin position="722"/>
        <end position="739"/>
    </location>
</feature>
<feature type="compositionally biased region" description="Basic residues" evidence="1">
    <location>
        <begin position="390"/>
        <end position="402"/>
    </location>
</feature>
<feature type="compositionally biased region" description="Low complexity" evidence="1">
    <location>
        <begin position="1834"/>
        <end position="1846"/>
    </location>
</feature>
<feature type="compositionally biased region" description="Low complexity" evidence="1">
    <location>
        <begin position="1911"/>
        <end position="1920"/>
    </location>
</feature>
<reference evidence="3" key="1">
    <citation type="submission" date="2020-07" db="EMBL/GenBank/DDBJ databases">
        <title>Multicomponent nature underlies the extraordinary mechanical properties of spider dragline silk.</title>
        <authorList>
            <person name="Kono N."/>
            <person name="Nakamura H."/>
            <person name="Mori M."/>
            <person name="Yoshida Y."/>
            <person name="Ohtoshi R."/>
            <person name="Malay A.D."/>
            <person name="Moran D.A.P."/>
            <person name="Tomita M."/>
            <person name="Numata K."/>
            <person name="Arakawa K."/>
        </authorList>
    </citation>
    <scope>NUCLEOTIDE SEQUENCE</scope>
</reference>
<feature type="compositionally biased region" description="Polar residues" evidence="1">
    <location>
        <begin position="1995"/>
        <end position="2009"/>
    </location>
</feature>
<feature type="region of interest" description="Disordered" evidence="1">
    <location>
        <begin position="1751"/>
        <end position="1879"/>
    </location>
</feature>
<keyword evidence="4" id="KW-1185">Reference proteome</keyword>
<evidence type="ECO:0000313" key="4">
    <source>
        <dbReference type="Proteomes" id="UP000887116"/>
    </source>
</evidence>
<feature type="region of interest" description="Disordered" evidence="1">
    <location>
        <begin position="491"/>
        <end position="522"/>
    </location>
</feature>
<feature type="compositionally biased region" description="Polar residues" evidence="1">
    <location>
        <begin position="1483"/>
        <end position="1500"/>
    </location>
</feature>
<feature type="compositionally biased region" description="Basic residues" evidence="1">
    <location>
        <begin position="337"/>
        <end position="346"/>
    </location>
</feature>
<feature type="compositionally biased region" description="Basic and acidic residues" evidence="1">
    <location>
        <begin position="1621"/>
        <end position="1634"/>
    </location>
</feature>
<feature type="compositionally biased region" description="Polar residues" evidence="1">
    <location>
        <begin position="640"/>
        <end position="651"/>
    </location>
</feature>